<dbReference type="AlphaFoldDB" id="A0A1M5MV45"/>
<dbReference type="Proteomes" id="UP000199758">
    <property type="component" value="Unassembled WGS sequence"/>
</dbReference>
<evidence type="ECO:0000256" key="16">
    <source>
        <dbReference type="RuleBase" id="RU003848"/>
    </source>
</evidence>
<keyword evidence="8 15" id="KW-0406">Ion transport</keyword>
<evidence type="ECO:0000256" key="9">
    <source>
        <dbReference type="ARBA" id="ARBA00023136"/>
    </source>
</evidence>
<evidence type="ECO:0000256" key="6">
    <source>
        <dbReference type="ARBA" id="ARBA00022781"/>
    </source>
</evidence>
<evidence type="ECO:0000256" key="3">
    <source>
        <dbReference type="ARBA" id="ARBA00022475"/>
    </source>
</evidence>
<evidence type="ECO:0000256" key="14">
    <source>
        <dbReference type="ARBA" id="ARBA00037847"/>
    </source>
</evidence>
<evidence type="ECO:0000256" key="2">
    <source>
        <dbReference type="ARBA" id="ARBA00022448"/>
    </source>
</evidence>
<dbReference type="InterPro" id="IPR002146">
    <property type="entry name" value="ATP_synth_b/b'su_bac/chlpt"/>
</dbReference>
<reference evidence="17 18" key="1">
    <citation type="submission" date="2016-11" db="EMBL/GenBank/DDBJ databases">
        <authorList>
            <person name="Jaros S."/>
            <person name="Januszkiewicz K."/>
            <person name="Wedrychowicz H."/>
        </authorList>
    </citation>
    <scope>NUCLEOTIDE SEQUENCE [LARGE SCALE GENOMIC DNA]</scope>
    <source>
        <strain evidence="17 18">CGMCC 1.7049</strain>
    </source>
</reference>
<comment type="subunit">
    <text evidence="15">F-type ATPases have 2 components, F(1) - the catalytic core - and F(0) - the membrane proton channel. F(1) has five subunits: alpha(3), beta(3), gamma(1), delta(1), epsilon(1). F(0) has three main subunits: a(1), b(2) and c(10-14). The alpha and beta chains form an alternating ring which encloses part of the gamma chain. F(1) is attached to F(0) by a central stalk formed by the gamma and epsilon chains, while a peripheral stalk is formed by the delta and b chains.</text>
</comment>
<keyword evidence="6 15" id="KW-0375">Hydrogen ion transport</keyword>
<dbReference type="SUPFAM" id="SSF81573">
    <property type="entry name" value="F1F0 ATP synthase subunit B, membrane domain"/>
    <property type="match status" value="1"/>
</dbReference>
<evidence type="ECO:0000256" key="5">
    <source>
        <dbReference type="ARBA" id="ARBA00022692"/>
    </source>
</evidence>
<dbReference type="OrthoDB" id="9788020at2"/>
<keyword evidence="7 15" id="KW-1133">Transmembrane helix</keyword>
<evidence type="ECO:0000256" key="1">
    <source>
        <dbReference type="ARBA" id="ARBA00005513"/>
    </source>
</evidence>
<dbReference type="NCBIfam" id="NF004411">
    <property type="entry name" value="PRK05759.1-2"/>
    <property type="match status" value="1"/>
</dbReference>
<dbReference type="STRING" id="490188.SAMN04488068_1455"/>
<keyword evidence="4 15" id="KW-0138">CF(0)</keyword>
<dbReference type="Pfam" id="PF00430">
    <property type="entry name" value="ATP-synt_B"/>
    <property type="match status" value="1"/>
</dbReference>
<keyword evidence="10 15" id="KW-0066">ATP synthesis</keyword>
<dbReference type="NCBIfam" id="TIGR01144">
    <property type="entry name" value="ATP_synt_b"/>
    <property type="match status" value="1"/>
</dbReference>
<comment type="function">
    <text evidence="11 15">F(1)F(0) ATP synthase produces ATP from ADP in the presence of a proton or sodium gradient. F-type ATPases consist of two structural domains, F(1) containing the extramembraneous catalytic core and F(0) containing the membrane proton channel, linked together by a central stalk and a peripheral stalk. During catalysis, ATP synthesis in the catalytic domain of F(1) is coupled via a rotary mechanism of the central stalk subunits to proton translocation.</text>
</comment>
<dbReference type="GO" id="GO:0012505">
    <property type="term" value="C:endomembrane system"/>
    <property type="evidence" value="ECO:0007669"/>
    <property type="project" value="UniProtKB-SubCell"/>
</dbReference>
<dbReference type="Gene3D" id="1.20.5.620">
    <property type="entry name" value="F1F0 ATP synthase subunit B, membrane domain"/>
    <property type="match status" value="1"/>
</dbReference>
<protein>
    <recommendedName>
        <fullName evidence="15">ATP synthase subunit b</fullName>
    </recommendedName>
    <alternativeName>
        <fullName evidence="15">ATP synthase F(0) sector subunit b</fullName>
    </alternativeName>
    <alternativeName>
        <fullName evidence="15">ATPase subunit I</fullName>
    </alternativeName>
    <alternativeName>
        <fullName evidence="15">F-type ATPase subunit b</fullName>
        <shortName evidence="15">F-ATPase subunit b</shortName>
    </alternativeName>
</protein>
<evidence type="ECO:0000256" key="8">
    <source>
        <dbReference type="ARBA" id="ARBA00023065"/>
    </source>
</evidence>
<dbReference type="PANTHER" id="PTHR33445">
    <property type="entry name" value="ATP SYNTHASE SUBUNIT B', CHLOROPLASTIC"/>
    <property type="match status" value="1"/>
</dbReference>
<dbReference type="GO" id="GO:0046933">
    <property type="term" value="F:proton-transporting ATP synthase activity, rotational mechanism"/>
    <property type="evidence" value="ECO:0007669"/>
    <property type="project" value="UniProtKB-UniRule"/>
</dbReference>
<evidence type="ECO:0000256" key="12">
    <source>
        <dbReference type="ARBA" id="ARBA00025614"/>
    </source>
</evidence>
<evidence type="ECO:0000313" key="18">
    <source>
        <dbReference type="Proteomes" id="UP000199758"/>
    </source>
</evidence>
<dbReference type="RefSeq" id="WP_072896013.1">
    <property type="nucleotide sequence ID" value="NZ_FQWZ01000003.1"/>
</dbReference>
<evidence type="ECO:0000256" key="4">
    <source>
        <dbReference type="ARBA" id="ARBA00022547"/>
    </source>
</evidence>
<keyword evidence="9 15" id="KW-0472">Membrane</keyword>
<name>A0A1M5MV45_9GAMM</name>
<dbReference type="GO" id="GO:0046961">
    <property type="term" value="F:proton-transporting ATPase activity, rotational mechanism"/>
    <property type="evidence" value="ECO:0007669"/>
    <property type="project" value="TreeGrafter"/>
</dbReference>
<proteinExistence type="inferred from homology"/>
<accession>A0A1M5MV45</accession>
<evidence type="ECO:0000256" key="7">
    <source>
        <dbReference type="ARBA" id="ARBA00022989"/>
    </source>
</evidence>
<evidence type="ECO:0000256" key="11">
    <source>
        <dbReference type="ARBA" id="ARBA00025198"/>
    </source>
</evidence>
<comment type="similarity">
    <text evidence="1 15 16">Belongs to the ATPase B chain family.</text>
</comment>
<gene>
    <name evidence="15" type="primary">atpF</name>
    <name evidence="17" type="ORF">SAMN04488068_1455</name>
</gene>
<dbReference type="InterPro" id="IPR050059">
    <property type="entry name" value="ATP_synthase_B_chain"/>
</dbReference>
<keyword evidence="18" id="KW-1185">Reference proteome</keyword>
<evidence type="ECO:0000256" key="13">
    <source>
        <dbReference type="ARBA" id="ARBA00026054"/>
    </source>
</evidence>
<comment type="function">
    <text evidence="12">Component of the F(0) channel, it forms part of the peripheral stalk, linking F(1) to F(0). The b'-subunit is a diverged and duplicated form of b found in plants and photosynthetic bacteria.</text>
</comment>
<keyword evidence="2 15" id="KW-0813">Transport</keyword>
<dbReference type="InterPro" id="IPR028987">
    <property type="entry name" value="ATP_synth_B-like_membr_sf"/>
</dbReference>
<keyword evidence="3 15" id="KW-1003">Cell membrane</keyword>
<comment type="subcellular location">
    <subcellularLocation>
        <location evidence="15">Cell membrane</location>
        <topology evidence="15">Single-pass membrane protein</topology>
    </subcellularLocation>
    <subcellularLocation>
        <location evidence="14">Endomembrane system</location>
        <topology evidence="14">Single-pass membrane protein</topology>
    </subcellularLocation>
</comment>
<dbReference type="PANTHER" id="PTHR33445:SF1">
    <property type="entry name" value="ATP SYNTHASE SUBUNIT B"/>
    <property type="match status" value="1"/>
</dbReference>
<feature type="transmembrane region" description="Helical" evidence="15">
    <location>
        <begin position="6"/>
        <end position="27"/>
    </location>
</feature>
<dbReference type="GO" id="GO:0045259">
    <property type="term" value="C:proton-transporting ATP synthase complex"/>
    <property type="evidence" value="ECO:0007669"/>
    <property type="project" value="UniProtKB-KW"/>
</dbReference>
<dbReference type="HAMAP" id="MF_01398">
    <property type="entry name" value="ATP_synth_b_bprime"/>
    <property type="match status" value="1"/>
</dbReference>
<sequence length="157" mass="16926">MQASIPSIVGQMIVFFIFVLFTMKYVWPPITKALEERRVRIAEGLAAAERGAASLKEASAKSDEALKAARVQAQEILAAANKQATQMIEQAKATATAEGEKIVEHANGEVARQVAHAKEELRKQVADLAVLGAARILKREVNASAHADILQDLAGRI</sequence>
<evidence type="ECO:0000313" key="17">
    <source>
        <dbReference type="EMBL" id="SHG80643.1"/>
    </source>
</evidence>
<comment type="subunit">
    <text evidence="13">F-type ATPases have 2 components, F(1) - the catalytic core - and F(0) - the membrane proton channel. F(1) has five subunits: alpha(3), beta(3), gamma(1), delta(1), epsilon(1). F(0) has four main subunits: a(1), b(2) and c(10-14). The alpha and beta chains form an alternating ring which encloses part of the gamma chain. F(1) is attached to F(0) by a central stalk formed by the gamma and epsilon chains, while a peripheral stalk is formed by the delta and b chains.</text>
</comment>
<organism evidence="17 18">
    <name type="scientific">Hydrocarboniphaga daqingensis</name>
    <dbReference type="NCBI Taxonomy" id="490188"/>
    <lineage>
        <taxon>Bacteria</taxon>
        <taxon>Pseudomonadati</taxon>
        <taxon>Pseudomonadota</taxon>
        <taxon>Gammaproteobacteria</taxon>
        <taxon>Nevskiales</taxon>
        <taxon>Nevskiaceae</taxon>
        <taxon>Hydrocarboniphaga</taxon>
    </lineage>
</organism>
<keyword evidence="5 15" id="KW-0812">Transmembrane</keyword>
<dbReference type="EMBL" id="FQWZ01000003">
    <property type="protein sequence ID" value="SHG80643.1"/>
    <property type="molecule type" value="Genomic_DNA"/>
</dbReference>
<dbReference type="InterPro" id="IPR005864">
    <property type="entry name" value="ATP_synth_F0_bsu_bac"/>
</dbReference>
<dbReference type="GO" id="GO:0005886">
    <property type="term" value="C:plasma membrane"/>
    <property type="evidence" value="ECO:0007669"/>
    <property type="project" value="UniProtKB-SubCell"/>
</dbReference>
<dbReference type="CDD" id="cd06503">
    <property type="entry name" value="ATP-synt_Fo_b"/>
    <property type="match status" value="1"/>
</dbReference>
<evidence type="ECO:0000256" key="10">
    <source>
        <dbReference type="ARBA" id="ARBA00023310"/>
    </source>
</evidence>
<evidence type="ECO:0000256" key="15">
    <source>
        <dbReference type="HAMAP-Rule" id="MF_01398"/>
    </source>
</evidence>